<organism evidence="2 3">
    <name type="scientific">Halovivax cerinus</name>
    <dbReference type="NCBI Taxonomy" id="1487865"/>
    <lineage>
        <taxon>Archaea</taxon>
        <taxon>Methanobacteriati</taxon>
        <taxon>Methanobacteriota</taxon>
        <taxon>Stenosarchaea group</taxon>
        <taxon>Halobacteria</taxon>
        <taxon>Halobacteriales</taxon>
        <taxon>Natrialbaceae</taxon>
        <taxon>Halovivax</taxon>
    </lineage>
</organism>
<evidence type="ECO:0000259" key="1">
    <source>
        <dbReference type="Pfam" id="PF26485"/>
    </source>
</evidence>
<keyword evidence="3" id="KW-1185">Reference proteome</keyword>
<dbReference type="Pfam" id="PF26485">
    <property type="entry name" value="DUF8156"/>
    <property type="match status" value="1"/>
</dbReference>
<reference evidence="2 3" key="1">
    <citation type="journal article" date="2019" name="Int. J. Syst. Evol. Microbiol.">
        <title>The Global Catalogue of Microorganisms (GCM) 10K type strain sequencing project: providing services to taxonomists for standard genome sequencing and annotation.</title>
        <authorList>
            <consortium name="The Broad Institute Genomics Platform"/>
            <consortium name="The Broad Institute Genome Sequencing Center for Infectious Disease"/>
            <person name="Wu L."/>
            <person name="Ma J."/>
        </authorList>
    </citation>
    <scope>NUCLEOTIDE SEQUENCE [LARGE SCALE GENOMIC DNA]</scope>
    <source>
        <strain evidence="2 3">IBRC-M 10256</strain>
    </source>
</reference>
<dbReference type="EMBL" id="JBHSAQ010000002">
    <property type="protein sequence ID" value="MFC3957852.1"/>
    <property type="molecule type" value="Genomic_DNA"/>
</dbReference>
<protein>
    <recommendedName>
        <fullName evidence="1">DUF8156 domain-containing protein</fullName>
    </recommendedName>
</protein>
<dbReference type="RefSeq" id="WP_256530544.1">
    <property type="nucleotide sequence ID" value="NZ_CP101824.1"/>
</dbReference>
<comment type="caution">
    <text evidence="2">The sequence shown here is derived from an EMBL/GenBank/DDBJ whole genome shotgun (WGS) entry which is preliminary data.</text>
</comment>
<accession>A0ABD5NLV3</accession>
<dbReference type="InterPro" id="IPR058469">
    <property type="entry name" value="DUF8156"/>
</dbReference>
<name>A0ABD5NLV3_9EURY</name>
<proteinExistence type="predicted"/>
<evidence type="ECO:0000313" key="2">
    <source>
        <dbReference type="EMBL" id="MFC3957852.1"/>
    </source>
</evidence>
<dbReference type="AlphaFoldDB" id="A0ABD5NLV3"/>
<gene>
    <name evidence="2" type="ORF">ACFOUR_05630</name>
</gene>
<dbReference type="GeneID" id="73903230"/>
<feature type="domain" description="DUF8156" evidence="1">
    <location>
        <begin position="1"/>
        <end position="88"/>
    </location>
</feature>
<dbReference type="Proteomes" id="UP001595846">
    <property type="component" value="Unassembled WGS sequence"/>
</dbReference>
<sequence length="91" mass="10582">MGRTNPTYRDHVRSIEERWGDYRRALRHQDQPHFDRLFEHGRQYADAAGYQNPTDPMVALLVSIALAQERRLAEVEQRLDAVDGALDECES</sequence>
<evidence type="ECO:0000313" key="3">
    <source>
        <dbReference type="Proteomes" id="UP001595846"/>
    </source>
</evidence>